<dbReference type="InterPro" id="IPR004158">
    <property type="entry name" value="DUF247_pln"/>
</dbReference>
<dbReference type="Pfam" id="PF03140">
    <property type="entry name" value="DUF247"/>
    <property type="match status" value="1"/>
</dbReference>
<sequence>MDALVNTQEDVALLEQTGILMNMLPSEKDAADFFNDLGELFVAEKYTCHYLFNEIRKYSDSTWHKQRARLMHNYFGNPWSAISVLAAGSLLILSILQTYYSSKGH</sequence>
<evidence type="ECO:0000313" key="3">
    <source>
        <dbReference type="Proteomes" id="UP001151287"/>
    </source>
</evidence>
<name>A0A9Q0CHC3_9POAL</name>
<reference evidence="2" key="1">
    <citation type="journal article" date="2022" name="Cell">
        <title>Repeat-based holocentromeres influence genome architecture and karyotype evolution.</title>
        <authorList>
            <person name="Hofstatter P.G."/>
            <person name="Thangavel G."/>
            <person name="Lux T."/>
            <person name="Neumann P."/>
            <person name="Vondrak T."/>
            <person name="Novak P."/>
            <person name="Zhang M."/>
            <person name="Costa L."/>
            <person name="Castellani M."/>
            <person name="Scott A."/>
            <person name="Toegelov H."/>
            <person name="Fuchs J."/>
            <person name="Mata-Sucre Y."/>
            <person name="Dias Y."/>
            <person name="Vanzela A.L.L."/>
            <person name="Huettel B."/>
            <person name="Almeida C.C.S."/>
            <person name="Simkova H."/>
            <person name="Souza G."/>
            <person name="Pedrosa-Harand A."/>
            <person name="Macas J."/>
            <person name="Mayer K.F.X."/>
            <person name="Houben A."/>
            <person name="Marques A."/>
        </authorList>
    </citation>
    <scope>NUCLEOTIDE SEQUENCE</scope>
    <source>
        <strain evidence="2">RhyBre1mFocal</strain>
    </source>
</reference>
<dbReference type="PANTHER" id="PTHR31170">
    <property type="entry name" value="BNAC04G53230D PROTEIN"/>
    <property type="match status" value="1"/>
</dbReference>
<organism evidence="2 3">
    <name type="scientific">Rhynchospora breviuscula</name>
    <dbReference type="NCBI Taxonomy" id="2022672"/>
    <lineage>
        <taxon>Eukaryota</taxon>
        <taxon>Viridiplantae</taxon>
        <taxon>Streptophyta</taxon>
        <taxon>Embryophyta</taxon>
        <taxon>Tracheophyta</taxon>
        <taxon>Spermatophyta</taxon>
        <taxon>Magnoliopsida</taxon>
        <taxon>Liliopsida</taxon>
        <taxon>Poales</taxon>
        <taxon>Cyperaceae</taxon>
        <taxon>Cyperoideae</taxon>
        <taxon>Rhynchosporeae</taxon>
        <taxon>Rhynchospora</taxon>
    </lineage>
</organism>
<evidence type="ECO:0000313" key="2">
    <source>
        <dbReference type="EMBL" id="KAJ1693499.1"/>
    </source>
</evidence>
<feature type="transmembrane region" description="Helical" evidence="1">
    <location>
        <begin position="79"/>
        <end position="100"/>
    </location>
</feature>
<evidence type="ECO:0000256" key="1">
    <source>
        <dbReference type="SAM" id="Phobius"/>
    </source>
</evidence>
<keyword evidence="1" id="KW-0472">Membrane</keyword>
<gene>
    <name evidence="2" type="ORF">LUZ63_010197</name>
</gene>
<accession>A0A9Q0CHC3</accession>
<protein>
    <submittedName>
        <fullName evidence="2">Uncharacterized protein</fullName>
    </submittedName>
</protein>
<keyword evidence="1" id="KW-1133">Transmembrane helix</keyword>
<dbReference type="AlphaFoldDB" id="A0A9Q0CHC3"/>
<dbReference type="PANTHER" id="PTHR31170:SF25">
    <property type="entry name" value="BNAA09G04570D PROTEIN"/>
    <property type="match status" value="1"/>
</dbReference>
<proteinExistence type="predicted"/>
<keyword evidence="3" id="KW-1185">Reference proteome</keyword>
<dbReference type="OrthoDB" id="771233at2759"/>
<comment type="caution">
    <text evidence="2">The sequence shown here is derived from an EMBL/GenBank/DDBJ whole genome shotgun (WGS) entry which is preliminary data.</text>
</comment>
<dbReference type="Proteomes" id="UP001151287">
    <property type="component" value="Unassembled WGS sequence"/>
</dbReference>
<keyword evidence="1" id="KW-0812">Transmembrane</keyword>
<dbReference type="EMBL" id="JAMQYH010000003">
    <property type="protein sequence ID" value="KAJ1693499.1"/>
    <property type="molecule type" value="Genomic_DNA"/>
</dbReference>